<dbReference type="EC" id="3.1.1.-" evidence="6"/>
<comment type="similarity">
    <text evidence="1 6">Belongs to the type-B carboxylesterase/lipase family.</text>
</comment>
<keyword evidence="9" id="KW-1185">Reference proteome</keyword>
<evidence type="ECO:0000313" key="8">
    <source>
        <dbReference type="EMBL" id="KYB29070.1"/>
    </source>
</evidence>
<dbReference type="GO" id="GO:0052689">
    <property type="term" value="F:carboxylic ester hydrolase activity"/>
    <property type="evidence" value="ECO:0007669"/>
    <property type="project" value="UniProtKB-KW"/>
</dbReference>
<evidence type="ECO:0000256" key="1">
    <source>
        <dbReference type="ARBA" id="ARBA00005964"/>
    </source>
</evidence>
<dbReference type="PANTHER" id="PTHR43142:SF1">
    <property type="entry name" value="CARBOXYLIC ESTER HYDROLASE"/>
    <property type="match status" value="1"/>
</dbReference>
<protein>
    <recommendedName>
        <fullName evidence="6">Carboxylic ester hydrolase</fullName>
        <ecNumber evidence="6">3.1.1.-</ecNumber>
    </recommendedName>
</protein>
<dbReference type="OMA" id="AWYTDEM"/>
<dbReference type="Proteomes" id="UP000007266">
    <property type="component" value="Linkage group 2"/>
</dbReference>
<reference evidence="8 9" key="1">
    <citation type="journal article" date="2008" name="Nature">
        <title>The genome of the model beetle and pest Tribolium castaneum.</title>
        <authorList>
            <consortium name="Tribolium Genome Sequencing Consortium"/>
            <person name="Richards S."/>
            <person name="Gibbs R.A."/>
            <person name="Weinstock G.M."/>
            <person name="Brown S.J."/>
            <person name="Denell R."/>
            <person name="Beeman R.W."/>
            <person name="Gibbs R."/>
            <person name="Beeman R.W."/>
            <person name="Brown S.J."/>
            <person name="Bucher G."/>
            <person name="Friedrich M."/>
            <person name="Grimmelikhuijzen C.J."/>
            <person name="Klingler M."/>
            <person name="Lorenzen M."/>
            <person name="Richards S."/>
            <person name="Roth S."/>
            <person name="Schroder R."/>
            <person name="Tautz D."/>
            <person name="Zdobnov E.M."/>
            <person name="Muzny D."/>
            <person name="Gibbs R.A."/>
            <person name="Weinstock G.M."/>
            <person name="Attaway T."/>
            <person name="Bell S."/>
            <person name="Buhay C.J."/>
            <person name="Chandrabose M.N."/>
            <person name="Chavez D."/>
            <person name="Clerk-Blankenburg K.P."/>
            <person name="Cree A."/>
            <person name="Dao M."/>
            <person name="Davis C."/>
            <person name="Chacko J."/>
            <person name="Dinh H."/>
            <person name="Dugan-Rocha S."/>
            <person name="Fowler G."/>
            <person name="Garner T.T."/>
            <person name="Garnes J."/>
            <person name="Gnirke A."/>
            <person name="Hawes A."/>
            <person name="Hernandez J."/>
            <person name="Hines S."/>
            <person name="Holder M."/>
            <person name="Hume J."/>
            <person name="Jhangiani S.N."/>
            <person name="Joshi V."/>
            <person name="Khan Z.M."/>
            <person name="Jackson L."/>
            <person name="Kovar C."/>
            <person name="Kowis A."/>
            <person name="Lee S."/>
            <person name="Lewis L.R."/>
            <person name="Margolis J."/>
            <person name="Morgan M."/>
            <person name="Nazareth L.V."/>
            <person name="Nguyen N."/>
            <person name="Okwuonu G."/>
            <person name="Parker D."/>
            <person name="Richards S."/>
            <person name="Ruiz S.J."/>
            <person name="Santibanez J."/>
            <person name="Savard J."/>
            <person name="Scherer S.E."/>
            <person name="Schneider B."/>
            <person name="Sodergren E."/>
            <person name="Tautz D."/>
            <person name="Vattahil S."/>
            <person name="Villasana D."/>
            <person name="White C.S."/>
            <person name="Wright R."/>
            <person name="Park Y."/>
            <person name="Beeman R.W."/>
            <person name="Lord J."/>
            <person name="Oppert B."/>
            <person name="Lorenzen M."/>
            <person name="Brown S."/>
            <person name="Wang L."/>
            <person name="Savard J."/>
            <person name="Tautz D."/>
            <person name="Richards S."/>
            <person name="Weinstock G."/>
            <person name="Gibbs R.A."/>
            <person name="Liu Y."/>
            <person name="Worley K."/>
            <person name="Weinstock G."/>
            <person name="Elsik C.G."/>
            <person name="Reese J.T."/>
            <person name="Elhaik E."/>
            <person name="Landan G."/>
            <person name="Graur D."/>
            <person name="Arensburger P."/>
            <person name="Atkinson P."/>
            <person name="Beeman R.W."/>
            <person name="Beidler J."/>
            <person name="Brown S.J."/>
            <person name="Demuth J.P."/>
            <person name="Drury D.W."/>
            <person name="Du Y.Z."/>
            <person name="Fujiwara H."/>
            <person name="Lorenzen M."/>
            <person name="Maselli V."/>
            <person name="Osanai M."/>
            <person name="Park Y."/>
            <person name="Robertson H.M."/>
            <person name="Tu Z."/>
            <person name="Wang J.J."/>
            <person name="Wang S."/>
            <person name="Richards S."/>
            <person name="Song H."/>
            <person name="Zhang L."/>
            <person name="Sodergren E."/>
            <person name="Werner D."/>
            <person name="Stanke M."/>
            <person name="Morgenstern B."/>
            <person name="Solovyev V."/>
            <person name="Kosarev P."/>
            <person name="Brown G."/>
            <person name="Chen H.C."/>
            <person name="Ermolaeva O."/>
            <person name="Hlavina W."/>
            <person name="Kapustin Y."/>
            <person name="Kiryutin B."/>
            <person name="Kitts P."/>
            <person name="Maglott D."/>
            <person name="Pruitt K."/>
            <person name="Sapojnikov V."/>
            <person name="Souvorov A."/>
            <person name="Mackey A.J."/>
            <person name="Waterhouse R.M."/>
            <person name="Wyder S."/>
            <person name="Zdobnov E.M."/>
            <person name="Zdobnov E.M."/>
            <person name="Wyder S."/>
            <person name="Kriventseva E.V."/>
            <person name="Kadowaki T."/>
            <person name="Bork P."/>
            <person name="Aranda M."/>
            <person name="Bao R."/>
            <person name="Beermann A."/>
            <person name="Berns N."/>
            <person name="Bolognesi R."/>
            <person name="Bonneton F."/>
            <person name="Bopp D."/>
            <person name="Brown S.J."/>
            <person name="Bucher G."/>
            <person name="Butts T."/>
            <person name="Chaumot A."/>
            <person name="Denell R.E."/>
            <person name="Ferrier D.E."/>
            <person name="Friedrich M."/>
            <person name="Gordon C.M."/>
            <person name="Jindra M."/>
            <person name="Klingler M."/>
            <person name="Lan Q."/>
            <person name="Lattorff H.M."/>
            <person name="Laudet V."/>
            <person name="von Levetsow C."/>
            <person name="Liu Z."/>
            <person name="Lutz R."/>
            <person name="Lynch J.A."/>
            <person name="da Fonseca R.N."/>
            <person name="Posnien N."/>
            <person name="Reuter R."/>
            <person name="Roth S."/>
            <person name="Savard J."/>
            <person name="Schinko J.B."/>
            <person name="Schmitt C."/>
            <person name="Schoppmeier M."/>
            <person name="Schroder R."/>
            <person name="Shippy T.D."/>
            <person name="Simonnet F."/>
            <person name="Marques-Souza H."/>
            <person name="Tautz D."/>
            <person name="Tomoyasu Y."/>
            <person name="Trauner J."/>
            <person name="Van der Zee M."/>
            <person name="Vervoort M."/>
            <person name="Wittkopp N."/>
            <person name="Wimmer E.A."/>
            <person name="Yang X."/>
            <person name="Jones A.K."/>
            <person name="Sattelle D.B."/>
            <person name="Ebert P.R."/>
            <person name="Nelson D."/>
            <person name="Scott J.G."/>
            <person name="Beeman R.W."/>
            <person name="Muthukrishnan S."/>
            <person name="Kramer K.J."/>
            <person name="Arakane Y."/>
            <person name="Beeman R.W."/>
            <person name="Zhu Q."/>
            <person name="Hogenkamp D."/>
            <person name="Dixit R."/>
            <person name="Oppert B."/>
            <person name="Jiang H."/>
            <person name="Zou Z."/>
            <person name="Marshall J."/>
            <person name="Elpidina E."/>
            <person name="Vinokurov K."/>
            <person name="Oppert C."/>
            <person name="Zou Z."/>
            <person name="Evans J."/>
            <person name="Lu Z."/>
            <person name="Zhao P."/>
            <person name="Sumathipala N."/>
            <person name="Altincicek B."/>
            <person name="Vilcinskas A."/>
            <person name="Williams M."/>
            <person name="Hultmark D."/>
            <person name="Hetru C."/>
            <person name="Jiang H."/>
            <person name="Grimmelikhuijzen C.J."/>
            <person name="Hauser F."/>
            <person name="Cazzamali G."/>
            <person name="Williamson M."/>
            <person name="Park Y."/>
            <person name="Li B."/>
            <person name="Tanaka Y."/>
            <person name="Predel R."/>
            <person name="Neupert S."/>
            <person name="Schachtner J."/>
            <person name="Verleyen P."/>
            <person name="Raible F."/>
            <person name="Bork P."/>
            <person name="Friedrich M."/>
            <person name="Walden K.K."/>
            <person name="Robertson H.M."/>
            <person name="Angeli S."/>
            <person name="Foret S."/>
            <person name="Bucher G."/>
            <person name="Schuetz S."/>
            <person name="Maleszka R."/>
            <person name="Wimmer E.A."/>
            <person name="Beeman R.W."/>
            <person name="Lorenzen M."/>
            <person name="Tomoyasu Y."/>
            <person name="Miller S.C."/>
            <person name="Grossmann D."/>
            <person name="Bucher G."/>
        </authorList>
    </citation>
    <scope>NUCLEOTIDE SEQUENCE [LARGE SCALE GENOMIC DNA]</scope>
    <source>
        <strain evidence="8 9">Georgia GA2</strain>
    </source>
</reference>
<accession>A0A139WM97</accession>
<dbReference type="Gene3D" id="3.40.50.1820">
    <property type="entry name" value="alpha/beta hydrolase"/>
    <property type="match status" value="1"/>
</dbReference>
<dbReference type="ESTHER" id="trica-A0A139WM97">
    <property type="family name" value="Carb_B_Arthropoda"/>
</dbReference>
<dbReference type="PROSITE" id="PS00122">
    <property type="entry name" value="CARBOXYLESTERASE_B_1"/>
    <property type="match status" value="1"/>
</dbReference>
<evidence type="ECO:0000256" key="5">
    <source>
        <dbReference type="ARBA" id="ARBA00023180"/>
    </source>
</evidence>
<dbReference type="PROSITE" id="PS00941">
    <property type="entry name" value="CARBOXYLESTERASE_B_2"/>
    <property type="match status" value="1"/>
</dbReference>
<proteinExistence type="inferred from homology"/>
<keyword evidence="4" id="KW-1015">Disulfide bond</keyword>
<evidence type="ECO:0000256" key="4">
    <source>
        <dbReference type="ARBA" id="ARBA00023157"/>
    </source>
</evidence>
<sequence length="535" mass="60162">MLAKIFLLLVFKLSYILCSNVLVELPNGIILGREDKSYTDKPYFIFQKIPYAAPPVGNLRFKAPKLPKDWEGVLNCTYLDKICYQDTTNLPEESEDCLYINVYTPELKNASIPVLLYIYGGGFVEGHAMQYRRGPEYLIDHDVVIVTFNYRLGALGFLSTGDAIIPGNNGLKDQQLAIKWVHDNIHLFGGDPKRVTLVGESAGGASVSHHILNAKSEGLFRGAIMESGTAINPWSLQRNPRQKAFAYGALFNSSFNEIDDSEALLDFLLNLPAADLDKVSPLQSGWAPVIEVEHEDAFITKKMYGLVQSGNFVKVPILMGINSEESLYEAGDLDSLKSECEMYDSNVDRLVPEDVSVVLNNETIVKFGQAIKQIYCDHENFIDNMSAAVRFSSDNSFTRAIIKCAEMKSQFTDVYYYQFSYDGIMGNVTISIEGAEHVAHAEELRYVWRTTRDGYDNSDLSKFPPEDVLTQHRMLTLWTNFVKNLNPTPDTSDLLQNVTWPTVTSGGVGDFLYLDIGENLEVRNHPKADTYHRWI</sequence>
<evidence type="ECO:0000313" key="9">
    <source>
        <dbReference type="Proteomes" id="UP000007266"/>
    </source>
</evidence>
<feature type="domain" description="Carboxylesterase type B" evidence="7">
    <location>
        <begin position="22"/>
        <end position="534"/>
    </location>
</feature>
<dbReference type="KEGG" id="tca:661668"/>
<evidence type="ECO:0000259" key="7">
    <source>
        <dbReference type="Pfam" id="PF00135"/>
    </source>
</evidence>
<evidence type="ECO:0000256" key="2">
    <source>
        <dbReference type="ARBA" id="ARBA00022487"/>
    </source>
</evidence>
<feature type="chain" id="PRO_5007230342" description="Carboxylic ester hydrolase" evidence="6">
    <location>
        <begin position="19"/>
        <end position="535"/>
    </location>
</feature>
<organism evidence="8 9">
    <name type="scientific">Tribolium castaneum</name>
    <name type="common">Red flour beetle</name>
    <dbReference type="NCBI Taxonomy" id="7070"/>
    <lineage>
        <taxon>Eukaryota</taxon>
        <taxon>Metazoa</taxon>
        <taxon>Ecdysozoa</taxon>
        <taxon>Arthropoda</taxon>
        <taxon>Hexapoda</taxon>
        <taxon>Insecta</taxon>
        <taxon>Pterygota</taxon>
        <taxon>Neoptera</taxon>
        <taxon>Endopterygota</taxon>
        <taxon>Coleoptera</taxon>
        <taxon>Polyphaga</taxon>
        <taxon>Cucujiformia</taxon>
        <taxon>Tenebrionidae</taxon>
        <taxon>Tenebrionidae incertae sedis</taxon>
        <taxon>Tribolium</taxon>
    </lineage>
</organism>
<dbReference type="Pfam" id="PF00135">
    <property type="entry name" value="COesterase"/>
    <property type="match status" value="1"/>
</dbReference>
<dbReference type="InterPro" id="IPR019826">
    <property type="entry name" value="Carboxylesterase_B_AS"/>
</dbReference>
<keyword evidence="6" id="KW-0732">Signal</keyword>
<dbReference type="InParanoid" id="A0A139WM97"/>
<evidence type="ECO:0000256" key="6">
    <source>
        <dbReference type="RuleBase" id="RU361235"/>
    </source>
</evidence>
<dbReference type="STRING" id="7070.A0A139WM97"/>
<keyword evidence="3 6" id="KW-0378">Hydrolase</keyword>
<dbReference type="FunFam" id="3.40.50.1820:FF:000155">
    <property type="entry name" value="Carboxylic ester hydrolase"/>
    <property type="match status" value="1"/>
</dbReference>
<evidence type="ECO:0000256" key="3">
    <source>
        <dbReference type="ARBA" id="ARBA00022801"/>
    </source>
</evidence>
<dbReference type="PANTHER" id="PTHR43142">
    <property type="entry name" value="CARBOXYLIC ESTER HYDROLASE"/>
    <property type="match status" value="1"/>
</dbReference>
<reference evidence="8 9" key="2">
    <citation type="journal article" date="2010" name="Nucleic Acids Res.">
        <title>BeetleBase in 2010: revisions to provide comprehensive genomic information for Tribolium castaneum.</title>
        <authorList>
            <person name="Kim H.S."/>
            <person name="Murphy T."/>
            <person name="Xia J."/>
            <person name="Caragea D."/>
            <person name="Park Y."/>
            <person name="Beeman R.W."/>
            <person name="Lorenzen M.D."/>
            <person name="Butcher S."/>
            <person name="Manak J.R."/>
            <person name="Brown S.J."/>
        </authorList>
    </citation>
    <scope>GENOME REANNOTATION</scope>
    <source>
        <strain evidence="8 9">Georgia GA2</strain>
    </source>
</reference>
<dbReference type="InterPro" id="IPR002018">
    <property type="entry name" value="CarbesteraseB"/>
</dbReference>
<feature type="signal peptide" evidence="6">
    <location>
        <begin position="1"/>
        <end position="18"/>
    </location>
</feature>
<dbReference type="InterPro" id="IPR019819">
    <property type="entry name" value="Carboxylesterase_B_CS"/>
</dbReference>
<name>A0A139WM97_TRICA</name>
<keyword evidence="2" id="KW-0719">Serine esterase</keyword>
<dbReference type="EMBL" id="KQ971312">
    <property type="protein sequence ID" value="KYB29070.1"/>
    <property type="molecule type" value="Genomic_DNA"/>
</dbReference>
<dbReference type="InterPro" id="IPR029058">
    <property type="entry name" value="AB_hydrolase_fold"/>
</dbReference>
<dbReference type="OrthoDB" id="19653at2759"/>
<dbReference type="SUPFAM" id="SSF53474">
    <property type="entry name" value="alpha/beta-Hydrolases"/>
    <property type="match status" value="1"/>
</dbReference>
<dbReference type="AlphaFoldDB" id="A0A139WM97"/>
<keyword evidence="5" id="KW-0325">Glycoprotein</keyword>
<gene>
    <name evidence="8" type="primary">AUGUSTUS-3.0.2_32046</name>
    <name evidence="8" type="ORF">TcasGA2_TC032046</name>
</gene>